<dbReference type="Pfam" id="PF07648">
    <property type="entry name" value="Kazal_2"/>
    <property type="match status" value="1"/>
</dbReference>
<accession>A0AAD8EBK7</accession>
<keyword evidence="6" id="KW-1185">Reference proteome</keyword>
<keyword evidence="2" id="KW-1015">Disulfide bond</keyword>
<reference evidence="5" key="2">
    <citation type="submission" date="2023-05" db="EMBL/GenBank/DDBJ databases">
        <authorList>
            <person name="Fouks B."/>
        </authorList>
    </citation>
    <scope>NUCLEOTIDE SEQUENCE</scope>
    <source>
        <strain evidence="5">Stay&amp;Tobe</strain>
        <tissue evidence="5">Testes</tissue>
    </source>
</reference>
<feature type="non-terminal residue" evidence="5">
    <location>
        <position position="78"/>
    </location>
</feature>
<dbReference type="FunFam" id="3.30.60.30:FF:000024">
    <property type="entry name" value="Transmembrane agrin"/>
    <property type="match status" value="1"/>
</dbReference>
<dbReference type="CDD" id="cd00104">
    <property type="entry name" value="KAZAL_FS"/>
    <property type="match status" value="1"/>
</dbReference>
<dbReference type="PANTHER" id="PTHR13866:SF14">
    <property type="entry name" value="BM-40"/>
    <property type="match status" value="1"/>
</dbReference>
<dbReference type="PANTHER" id="PTHR13866">
    <property type="entry name" value="SPARC OSTEONECTIN"/>
    <property type="match status" value="1"/>
</dbReference>
<evidence type="ECO:0000313" key="6">
    <source>
        <dbReference type="Proteomes" id="UP001233999"/>
    </source>
</evidence>
<sequence>MKDPCRDKKCLYGARCVPSIDGRTATCECPTRCPAYGDHVESRPVCGSDGIDYRDQCELRKAACAASADVTVRFHGKC</sequence>
<evidence type="ECO:0000259" key="4">
    <source>
        <dbReference type="PROSITE" id="PS51465"/>
    </source>
</evidence>
<name>A0AAD8EBK7_DIPPU</name>
<evidence type="ECO:0000256" key="2">
    <source>
        <dbReference type="ARBA" id="ARBA00023157"/>
    </source>
</evidence>
<gene>
    <name evidence="5" type="ORF">L9F63_021798</name>
</gene>
<reference evidence="5" key="1">
    <citation type="journal article" date="2023" name="IScience">
        <title>Live-bearing cockroach genome reveals convergent evolutionary mechanisms linked to viviparity in insects and beyond.</title>
        <authorList>
            <person name="Fouks B."/>
            <person name="Harrison M.C."/>
            <person name="Mikhailova A.A."/>
            <person name="Marchal E."/>
            <person name="English S."/>
            <person name="Carruthers M."/>
            <person name="Jennings E.C."/>
            <person name="Chiamaka E.L."/>
            <person name="Frigard R.A."/>
            <person name="Pippel M."/>
            <person name="Attardo G.M."/>
            <person name="Benoit J.B."/>
            <person name="Bornberg-Bauer E."/>
            <person name="Tobe S.S."/>
        </authorList>
    </citation>
    <scope>NUCLEOTIDE SEQUENCE</scope>
    <source>
        <strain evidence="5">Stay&amp;Tobe</strain>
    </source>
</reference>
<dbReference type="SUPFAM" id="SSF100895">
    <property type="entry name" value="Kazal-type serine protease inhibitors"/>
    <property type="match status" value="1"/>
</dbReference>
<organism evidence="5 6">
    <name type="scientific">Diploptera punctata</name>
    <name type="common">Pacific beetle cockroach</name>
    <dbReference type="NCBI Taxonomy" id="6984"/>
    <lineage>
        <taxon>Eukaryota</taxon>
        <taxon>Metazoa</taxon>
        <taxon>Ecdysozoa</taxon>
        <taxon>Arthropoda</taxon>
        <taxon>Hexapoda</taxon>
        <taxon>Insecta</taxon>
        <taxon>Pterygota</taxon>
        <taxon>Neoptera</taxon>
        <taxon>Polyneoptera</taxon>
        <taxon>Dictyoptera</taxon>
        <taxon>Blattodea</taxon>
        <taxon>Blaberoidea</taxon>
        <taxon>Blaberidae</taxon>
        <taxon>Diplopterinae</taxon>
        <taxon>Diploptera</taxon>
    </lineage>
</organism>
<dbReference type="Gene3D" id="3.30.60.30">
    <property type="match status" value="1"/>
</dbReference>
<dbReference type="GO" id="GO:0005615">
    <property type="term" value="C:extracellular space"/>
    <property type="evidence" value="ECO:0007669"/>
    <property type="project" value="TreeGrafter"/>
</dbReference>
<evidence type="ECO:0000256" key="3">
    <source>
        <dbReference type="ARBA" id="ARBA00023180"/>
    </source>
</evidence>
<feature type="domain" description="Kazal-like" evidence="4">
    <location>
        <begin position="21"/>
        <end position="78"/>
    </location>
</feature>
<dbReference type="GO" id="GO:0005518">
    <property type="term" value="F:collagen binding"/>
    <property type="evidence" value="ECO:0007669"/>
    <property type="project" value="TreeGrafter"/>
</dbReference>
<keyword evidence="1" id="KW-0732">Signal</keyword>
<comment type="caution">
    <text evidence="5">The sequence shown here is derived from an EMBL/GenBank/DDBJ whole genome shotgun (WGS) entry which is preliminary data.</text>
</comment>
<dbReference type="GO" id="GO:0050840">
    <property type="term" value="F:extracellular matrix binding"/>
    <property type="evidence" value="ECO:0007669"/>
    <property type="project" value="TreeGrafter"/>
</dbReference>
<dbReference type="PROSITE" id="PS51465">
    <property type="entry name" value="KAZAL_2"/>
    <property type="match status" value="1"/>
</dbReference>
<dbReference type="GO" id="GO:0005509">
    <property type="term" value="F:calcium ion binding"/>
    <property type="evidence" value="ECO:0007669"/>
    <property type="project" value="TreeGrafter"/>
</dbReference>
<keyword evidence="3" id="KW-0325">Glycoprotein</keyword>
<dbReference type="SMART" id="SM00280">
    <property type="entry name" value="KAZAL"/>
    <property type="match status" value="1"/>
</dbReference>
<dbReference type="InterPro" id="IPR002350">
    <property type="entry name" value="Kazal_dom"/>
</dbReference>
<dbReference type="EMBL" id="JASPKZ010007516">
    <property type="protein sequence ID" value="KAJ9583859.1"/>
    <property type="molecule type" value="Genomic_DNA"/>
</dbReference>
<evidence type="ECO:0000313" key="5">
    <source>
        <dbReference type="EMBL" id="KAJ9583859.1"/>
    </source>
</evidence>
<dbReference type="Proteomes" id="UP001233999">
    <property type="component" value="Unassembled WGS sequence"/>
</dbReference>
<evidence type="ECO:0000256" key="1">
    <source>
        <dbReference type="ARBA" id="ARBA00022729"/>
    </source>
</evidence>
<proteinExistence type="predicted"/>
<dbReference type="InterPro" id="IPR036058">
    <property type="entry name" value="Kazal_dom_sf"/>
</dbReference>
<dbReference type="AlphaFoldDB" id="A0AAD8EBK7"/>
<protein>
    <recommendedName>
        <fullName evidence="4">Kazal-like domain-containing protein</fullName>
    </recommendedName>
</protein>